<dbReference type="Pfam" id="PF00004">
    <property type="entry name" value="AAA"/>
    <property type="match status" value="1"/>
</dbReference>
<dbReference type="InterPro" id="IPR004176">
    <property type="entry name" value="Clp_R_N"/>
</dbReference>
<dbReference type="Gene3D" id="1.10.1780.10">
    <property type="entry name" value="Clp, N-terminal domain"/>
    <property type="match status" value="1"/>
</dbReference>
<dbReference type="InterPro" id="IPR050130">
    <property type="entry name" value="ClpA_ClpB"/>
</dbReference>
<dbReference type="SMART" id="SM00382">
    <property type="entry name" value="AAA"/>
    <property type="match status" value="2"/>
</dbReference>
<keyword evidence="7 12" id="KW-0175">Coiled coil</keyword>
<accession>A0AAW9CJZ2</accession>
<evidence type="ECO:0000256" key="9">
    <source>
        <dbReference type="ARBA" id="ARBA00026057"/>
    </source>
</evidence>
<dbReference type="FunFam" id="1.10.8.60:FF:000017">
    <property type="entry name" value="ATP-dependent chaperone ClpB"/>
    <property type="match status" value="1"/>
</dbReference>
<proteinExistence type="inferred from homology"/>
<dbReference type="Proteomes" id="UP001272183">
    <property type="component" value="Unassembled WGS sequence"/>
</dbReference>
<dbReference type="Gene3D" id="1.10.8.60">
    <property type="match status" value="1"/>
</dbReference>
<dbReference type="PROSITE" id="PS00871">
    <property type="entry name" value="CLPAB_2"/>
    <property type="match status" value="1"/>
</dbReference>
<keyword evidence="12" id="KW-0963">Cytoplasm</keyword>
<evidence type="ECO:0000256" key="12">
    <source>
        <dbReference type="RuleBase" id="RU362034"/>
    </source>
</evidence>
<name>A0AAW9CJZ2_BIFLN</name>
<evidence type="ECO:0000256" key="6">
    <source>
        <dbReference type="ARBA" id="ARBA00023016"/>
    </source>
</evidence>
<dbReference type="CDD" id="cd19499">
    <property type="entry name" value="RecA-like_ClpB_Hsp104-like"/>
    <property type="match status" value="1"/>
</dbReference>
<dbReference type="FunFam" id="3.40.50.300:FF:000120">
    <property type="entry name" value="ATP-dependent chaperone ClpB"/>
    <property type="match status" value="1"/>
</dbReference>
<gene>
    <name evidence="12 14" type="primary">clpB</name>
    <name evidence="14" type="ORF">SCX10_03120</name>
</gene>
<evidence type="ECO:0000256" key="2">
    <source>
        <dbReference type="ARBA" id="ARBA00008675"/>
    </source>
</evidence>
<dbReference type="InterPro" id="IPR017730">
    <property type="entry name" value="Chaperonin_ClpB"/>
</dbReference>
<comment type="subcellular location">
    <subcellularLocation>
        <location evidence="1 12">Cytoplasm</location>
    </subcellularLocation>
</comment>
<dbReference type="Gene3D" id="3.40.50.300">
    <property type="entry name" value="P-loop containing nucleotide triphosphate hydrolases"/>
    <property type="match status" value="3"/>
</dbReference>
<keyword evidence="5 11" id="KW-0067">ATP-binding</keyword>
<dbReference type="GO" id="GO:0034605">
    <property type="term" value="P:cellular response to heat"/>
    <property type="evidence" value="ECO:0007669"/>
    <property type="project" value="TreeGrafter"/>
</dbReference>
<comment type="subunit">
    <text evidence="9">Homohexamer. The oligomerization is ATP-dependent.</text>
</comment>
<evidence type="ECO:0000256" key="7">
    <source>
        <dbReference type="ARBA" id="ARBA00023054"/>
    </source>
</evidence>
<comment type="subunit">
    <text evidence="12">Homohexamer; The oligomerization is ATP-dependent.</text>
</comment>
<dbReference type="SUPFAM" id="SSF52540">
    <property type="entry name" value="P-loop containing nucleoside triphosphate hydrolases"/>
    <property type="match status" value="2"/>
</dbReference>
<dbReference type="CDD" id="cd00009">
    <property type="entry name" value="AAA"/>
    <property type="match status" value="1"/>
</dbReference>
<dbReference type="InterPro" id="IPR019489">
    <property type="entry name" value="Clp_ATPase_C"/>
</dbReference>
<dbReference type="PROSITE" id="PS51903">
    <property type="entry name" value="CLP_R"/>
    <property type="match status" value="1"/>
</dbReference>
<dbReference type="InterPro" id="IPR041546">
    <property type="entry name" value="ClpA/ClpB_AAA_lid"/>
</dbReference>
<dbReference type="Pfam" id="PF07724">
    <property type="entry name" value="AAA_2"/>
    <property type="match status" value="1"/>
</dbReference>
<dbReference type="Pfam" id="PF02861">
    <property type="entry name" value="Clp_N"/>
    <property type="match status" value="1"/>
</dbReference>
<organism evidence="14 15">
    <name type="scientific">Bifidobacterium longum</name>
    <dbReference type="NCBI Taxonomy" id="216816"/>
    <lineage>
        <taxon>Bacteria</taxon>
        <taxon>Bacillati</taxon>
        <taxon>Actinomycetota</taxon>
        <taxon>Actinomycetes</taxon>
        <taxon>Bifidobacteriales</taxon>
        <taxon>Bifidobacteriaceae</taxon>
        <taxon>Bifidobacterium</taxon>
    </lineage>
</organism>
<dbReference type="InterPro" id="IPR027417">
    <property type="entry name" value="P-loop_NTPase"/>
</dbReference>
<keyword evidence="6 12" id="KW-0346">Stress response</keyword>
<dbReference type="InterPro" id="IPR003959">
    <property type="entry name" value="ATPase_AAA_core"/>
</dbReference>
<dbReference type="SUPFAM" id="SSF81923">
    <property type="entry name" value="Double Clp-N motif"/>
    <property type="match status" value="1"/>
</dbReference>
<evidence type="ECO:0000256" key="4">
    <source>
        <dbReference type="ARBA" id="ARBA00022741"/>
    </source>
</evidence>
<reference evidence="14" key="1">
    <citation type="submission" date="2023-10" db="EMBL/GenBank/DDBJ databases">
        <title>Supernatant from a Refined Defined Microbial Community Protects Mice from Clostridioides difficile Infection.</title>
        <authorList>
            <person name="Douchant K."/>
            <person name="He S.-M."/>
            <person name="Noordhof C."/>
            <person name="Greenlaw J."/>
            <person name="Schroeter K."/>
            <person name="Vancuren S.J."/>
            <person name="Sjaarda C."/>
            <person name="Allen-Vercoe E."/>
            <person name="Gloor G.B."/>
            <person name="Vanner S.J."/>
            <person name="Petrof E.O."/>
            <person name="Sheth P.M."/>
            <person name="Guzman M."/>
        </authorList>
    </citation>
    <scope>NUCLEOTIDE SEQUENCE</scope>
    <source>
        <strain evidence="14">16-6-I_4_FM</strain>
    </source>
</reference>
<feature type="coiled-coil region" evidence="12">
    <location>
        <begin position="84"/>
        <end position="111"/>
    </location>
</feature>
<keyword evidence="8 11" id="KW-0143">Chaperone</keyword>
<dbReference type="RefSeq" id="WP_318749114.1">
    <property type="nucleotide sequence ID" value="NZ_JAWUDL010000004.1"/>
</dbReference>
<dbReference type="Pfam" id="PF10431">
    <property type="entry name" value="ClpB_D2-small"/>
    <property type="match status" value="1"/>
</dbReference>
<evidence type="ECO:0000259" key="13">
    <source>
        <dbReference type="PROSITE" id="PS51903"/>
    </source>
</evidence>
<dbReference type="InterPro" id="IPR018368">
    <property type="entry name" value="ClpA/B_CS1"/>
</dbReference>
<dbReference type="InterPro" id="IPR003593">
    <property type="entry name" value="AAA+_ATPase"/>
</dbReference>
<dbReference type="FunFam" id="3.40.50.300:FF:000025">
    <property type="entry name" value="ATP-dependent Clp protease subunit"/>
    <property type="match status" value="1"/>
</dbReference>
<comment type="similarity">
    <text evidence="2 11">Belongs to the ClpA/ClpB family.</text>
</comment>
<dbReference type="FunFam" id="3.40.50.300:FF:000010">
    <property type="entry name" value="Chaperone clpB 1, putative"/>
    <property type="match status" value="1"/>
</dbReference>
<dbReference type="GO" id="GO:0016887">
    <property type="term" value="F:ATP hydrolysis activity"/>
    <property type="evidence" value="ECO:0007669"/>
    <property type="project" value="InterPro"/>
</dbReference>
<dbReference type="AlphaFoldDB" id="A0AAW9CJZ2"/>
<dbReference type="InterPro" id="IPR028299">
    <property type="entry name" value="ClpA/B_CS2"/>
</dbReference>
<dbReference type="GO" id="GO:0042026">
    <property type="term" value="P:protein refolding"/>
    <property type="evidence" value="ECO:0007669"/>
    <property type="project" value="UniProtKB-UniRule"/>
</dbReference>
<dbReference type="GO" id="GO:0005737">
    <property type="term" value="C:cytoplasm"/>
    <property type="evidence" value="ECO:0007669"/>
    <property type="project" value="UniProtKB-SubCell"/>
</dbReference>
<feature type="coiled-coil region" evidence="12">
    <location>
        <begin position="406"/>
        <end position="493"/>
    </location>
</feature>
<evidence type="ECO:0000256" key="5">
    <source>
        <dbReference type="ARBA" id="ARBA00022840"/>
    </source>
</evidence>
<evidence type="ECO:0000256" key="1">
    <source>
        <dbReference type="ARBA" id="ARBA00004496"/>
    </source>
</evidence>
<protein>
    <recommendedName>
        <fullName evidence="12">Chaperone protein ClpB</fullName>
    </recommendedName>
</protein>
<dbReference type="PROSITE" id="PS00870">
    <property type="entry name" value="CLPAB_1"/>
    <property type="match status" value="1"/>
</dbReference>
<dbReference type="PANTHER" id="PTHR11638:SF18">
    <property type="entry name" value="HEAT SHOCK PROTEIN 104"/>
    <property type="match status" value="1"/>
</dbReference>
<dbReference type="InterPro" id="IPR001270">
    <property type="entry name" value="ClpA/B"/>
</dbReference>
<dbReference type="GO" id="GO:0005524">
    <property type="term" value="F:ATP binding"/>
    <property type="evidence" value="ECO:0007669"/>
    <property type="project" value="UniProtKB-UniRule"/>
</dbReference>
<dbReference type="NCBIfam" id="TIGR03346">
    <property type="entry name" value="chaperone_ClpB"/>
    <property type="match status" value="1"/>
</dbReference>
<dbReference type="Pfam" id="PF17871">
    <property type="entry name" value="AAA_lid_9"/>
    <property type="match status" value="1"/>
</dbReference>
<sequence length="889" mass="96235">MEQKFTTMAQEAVGDAIQSASAAGNAQVETLHVMDALLRQENGVARSLIKAAGGDPQAIGAAVRNALVALPSASGSSTSQPQASRQLTAAIAQAEKEMQQMGDEYVSTEHLLIGIAASKPNQSAEILEKNGVTAASLRKAVPGVRGGAKVTSPDAEGSYKALEKYSTDLTAAAKEGKLDPVIGRDQEIRRVIQILSRRTKNNPVLIGEPGVGKTAVVEGLAQRIVAGDVPTTLQGKKLISLDLGSMVAGSKYRGEFEERLKSVLNEIKNADGQIITFIDEIHTIVGAGAAEGSMDAGNMLKPMLARGELRLIGATTLDEYRENIEKDPALERRFQQVFVGEPSVEDTIAILRGLKQRYEAHHKVTIGDDALVAAATLSNRYISGRQLPDKAIDLVDEAAAHLRMELDSSPEEIDELQRKVTRLEMEEMQLKKAEDPASKERLGKLQAELADTREKLSGLKARWDAEQAGHNKVGDLRAKLDDLRVQADKFTREGNLAEASKILYGEIPAIQKELAAAESADAESADAGAANPADEPMVPDRVDADSVAEIVSDWTGIPVGRLMQGENEKLLHMEDYLGKRVIGQKEAIAAVSDAVRRSRAGISDPNRPTGSFLFLGPTGVGKTELAKALADFLFDDEKAMVRIDMSEYMEKASVSRLIGAAPGYVGYEQGGQLTEAVRRRPYSVVLFDEVEKANPEIFDVLLQVLDDGRLTDGQGRTVDFKNTILIMTSNLGSQFLVNEDMDADAKKKAVMDAVHMNFKPEFLNRLDDIVMFHPLTREELGGIVDIQVAGVAQRLTDRRITLDVTDSAREWLANTGYDPAYGARPLRRLVQTEVGDQLARMLLAGKVHDGDTVLVDQTGGEHLELSAWASDQIVSDNPDVSVDNVTEDK</sequence>
<evidence type="ECO:0000313" key="14">
    <source>
        <dbReference type="EMBL" id="MDW7545824.1"/>
    </source>
</evidence>
<evidence type="ECO:0000256" key="10">
    <source>
        <dbReference type="PROSITE-ProRule" id="PRU01251"/>
    </source>
</evidence>
<keyword evidence="3 10" id="KW-0677">Repeat</keyword>
<evidence type="ECO:0000256" key="3">
    <source>
        <dbReference type="ARBA" id="ARBA00022737"/>
    </source>
</evidence>
<evidence type="ECO:0000256" key="11">
    <source>
        <dbReference type="RuleBase" id="RU004432"/>
    </source>
</evidence>
<dbReference type="EMBL" id="JAWUDL010000004">
    <property type="protein sequence ID" value="MDW7545824.1"/>
    <property type="molecule type" value="Genomic_DNA"/>
</dbReference>
<keyword evidence="4 11" id="KW-0547">Nucleotide-binding</keyword>
<feature type="domain" description="Clp R" evidence="13">
    <location>
        <begin position="1"/>
        <end position="147"/>
    </location>
</feature>
<dbReference type="PRINTS" id="PR00300">
    <property type="entry name" value="CLPPROTEASEA"/>
</dbReference>
<dbReference type="InterPro" id="IPR036628">
    <property type="entry name" value="Clp_N_dom_sf"/>
</dbReference>
<evidence type="ECO:0000256" key="8">
    <source>
        <dbReference type="ARBA" id="ARBA00023186"/>
    </source>
</evidence>
<dbReference type="PANTHER" id="PTHR11638">
    <property type="entry name" value="ATP-DEPENDENT CLP PROTEASE"/>
    <property type="match status" value="1"/>
</dbReference>
<evidence type="ECO:0000313" key="15">
    <source>
        <dbReference type="Proteomes" id="UP001272183"/>
    </source>
</evidence>
<dbReference type="SMART" id="SM01086">
    <property type="entry name" value="ClpB_D2-small"/>
    <property type="match status" value="1"/>
</dbReference>
<comment type="caution">
    <text evidence="14">The sequence shown here is derived from an EMBL/GenBank/DDBJ whole genome shotgun (WGS) entry which is preliminary data.</text>
</comment>
<comment type="function">
    <text evidence="12">Part of a stress-induced multi-chaperone system, it is involved in the recovery of the cell from heat-induced damage, in cooperation with DnaK, DnaJ and GrpE.</text>
</comment>